<organism evidence="6 7">
    <name type="scientific">Paenibacillus curdlanolyticus YK9</name>
    <dbReference type="NCBI Taxonomy" id="717606"/>
    <lineage>
        <taxon>Bacteria</taxon>
        <taxon>Bacillati</taxon>
        <taxon>Bacillota</taxon>
        <taxon>Bacilli</taxon>
        <taxon>Bacillales</taxon>
        <taxon>Paenibacillaceae</taxon>
        <taxon>Paenibacillus</taxon>
    </lineage>
</organism>
<dbReference type="RefSeq" id="WP_006040118.1">
    <property type="nucleotide sequence ID" value="NZ_AEDD01000012.1"/>
</dbReference>
<comment type="pathway">
    <text evidence="1">Cell wall biogenesis; cell wall polysaccharide biosynthesis.</text>
</comment>
<keyword evidence="3" id="KW-0328">Glycosyltransferase</keyword>
<evidence type="ECO:0000256" key="3">
    <source>
        <dbReference type="ARBA" id="ARBA00022676"/>
    </source>
</evidence>
<dbReference type="InterPro" id="IPR029044">
    <property type="entry name" value="Nucleotide-diphossugar_trans"/>
</dbReference>
<dbReference type="InterPro" id="IPR001173">
    <property type="entry name" value="Glyco_trans_2-like"/>
</dbReference>
<evidence type="ECO:0000313" key="7">
    <source>
        <dbReference type="Proteomes" id="UP000005387"/>
    </source>
</evidence>
<evidence type="ECO:0000256" key="2">
    <source>
        <dbReference type="ARBA" id="ARBA00006739"/>
    </source>
</evidence>
<protein>
    <submittedName>
        <fullName evidence="6">Glycosyl transferase family 2</fullName>
    </submittedName>
</protein>
<proteinExistence type="inferred from homology"/>
<dbReference type="SUPFAM" id="SSF53448">
    <property type="entry name" value="Nucleotide-diphospho-sugar transferases"/>
    <property type="match status" value="1"/>
</dbReference>
<keyword evidence="7" id="KW-1185">Reference proteome</keyword>
<dbReference type="eggNOG" id="COG1216">
    <property type="taxonomic scope" value="Bacteria"/>
</dbReference>
<evidence type="ECO:0000313" key="6">
    <source>
        <dbReference type="EMBL" id="EFM09132.1"/>
    </source>
</evidence>
<accession>E0IEP4</accession>
<dbReference type="CDD" id="cd04186">
    <property type="entry name" value="GT_2_like_c"/>
    <property type="match status" value="1"/>
</dbReference>
<dbReference type="GO" id="GO:0016757">
    <property type="term" value="F:glycosyltransferase activity"/>
    <property type="evidence" value="ECO:0007669"/>
    <property type="project" value="UniProtKB-KW"/>
</dbReference>
<comment type="similarity">
    <text evidence="2">Belongs to the glycosyltransferase 2 family.</text>
</comment>
<gene>
    <name evidence="6" type="ORF">PaecuDRAFT_4135</name>
</gene>
<dbReference type="PANTHER" id="PTHR43179">
    <property type="entry name" value="RHAMNOSYLTRANSFERASE WBBL"/>
    <property type="match status" value="1"/>
</dbReference>
<keyword evidence="4 6" id="KW-0808">Transferase</keyword>
<evidence type="ECO:0000259" key="5">
    <source>
        <dbReference type="Pfam" id="PF00535"/>
    </source>
</evidence>
<dbReference type="Proteomes" id="UP000005387">
    <property type="component" value="Unassembled WGS sequence"/>
</dbReference>
<dbReference type="Gene3D" id="3.90.550.10">
    <property type="entry name" value="Spore Coat Polysaccharide Biosynthesis Protein SpsA, Chain A"/>
    <property type="match status" value="1"/>
</dbReference>
<dbReference type="Pfam" id="PF00535">
    <property type="entry name" value="Glycos_transf_2"/>
    <property type="match status" value="1"/>
</dbReference>
<dbReference type="STRING" id="717606.PaecuDRAFT_4135"/>
<name>E0IEP4_9BACL</name>
<dbReference type="PANTHER" id="PTHR43179:SF12">
    <property type="entry name" value="GALACTOFURANOSYLTRANSFERASE GLFT2"/>
    <property type="match status" value="1"/>
</dbReference>
<feature type="domain" description="Glycosyltransferase 2-like" evidence="5">
    <location>
        <begin position="21"/>
        <end position="129"/>
    </location>
</feature>
<reference evidence="6 7" key="1">
    <citation type="submission" date="2010-07" db="EMBL/GenBank/DDBJ databases">
        <title>The draft genome of Paenibacillus curdlanolyticus YK9.</title>
        <authorList>
            <consortium name="US DOE Joint Genome Institute (JGI-PGF)"/>
            <person name="Lucas S."/>
            <person name="Copeland A."/>
            <person name="Lapidus A."/>
            <person name="Cheng J.-F."/>
            <person name="Bruce D."/>
            <person name="Goodwin L."/>
            <person name="Pitluck S."/>
            <person name="Land M.L."/>
            <person name="Hauser L."/>
            <person name="Chang Y.-J."/>
            <person name="Jeffries C."/>
            <person name="Anderson I.J."/>
            <person name="Johnson E."/>
            <person name="Loganathan U."/>
            <person name="Mulhopadhyay B."/>
            <person name="Kyrpides N."/>
            <person name="Woyke T.J."/>
        </authorList>
    </citation>
    <scope>NUCLEOTIDE SEQUENCE [LARGE SCALE GENOMIC DNA]</scope>
    <source>
        <strain evidence="6 7">YK9</strain>
    </source>
</reference>
<evidence type="ECO:0000256" key="1">
    <source>
        <dbReference type="ARBA" id="ARBA00004776"/>
    </source>
</evidence>
<evidence type="ECO:0000256" key="4">
    <source>
        <dbReference type="ARBA" id="ARBA00022679"/>
    </source>
</evidence>
<dbReference type="EMBL" id="AEDD01000012">
    <property type="protein sequence ID" value="EFM09132.1"/>
    <property type="molecule type" value="Genomic_DNA"/>
</dbReference>
<dbReference type="AlphaFoldDB" id="E0IEP4"/>
<sequence length="322" mass="35370">MISLLHSDSRDAEGAIPTLGVCIVTYNSESDIADCLQAVLAQTYPIARIVVVDNASADGTLNALAPYADSITLIASSTNTGFAGGQNIAIKQAGTDYVLVLNPDVRLQPHYASRIIEAMEADSGIGSGCGLLVRADDNAVVDSTGLAMSRTRQATDRGAGEAVNRWQTQDEVFGVSGAAALYASRMIADISVDGQFFDETFFAYKEDVDVAWRARALGWRAVYIPTAMAVHGRGWKQGGRRAISIWVRQHSYQNQWFLLFKNEQMSWHSFYAWPLIAAKELAKLGYIILREPGLLGCWPQIVRVLPEMLRKRRIINKKRSKG</sequence>
<dbReference type="OrthoDB" id="9771846at2"/>